<feature type="region of interest" description="Disordered" evidence="1">
    <location>
        <begin position="46"/>
        <end position="80"/>
    </location>
</feature>
<evidence type="ECO:0000313" key="2">
    <source>
        <dbReference type="EMBL" id="KAG2560006.1"/>
    </source>
</evidence>
<dbReference type="AlphaFoldDB" id="A0A8T0PLQ8"/>
<gene>
    <name evidence="2" type="ORF">PVAP13_8KG032902</name>
</gene>
<proteinExistence type="predicted"/>
<sequence>MQRLNAATPKILSLIPIDQLLGASRVNGGGDASLCQRAMAGLRLGGGLAVDDWGNGRRRGDGSSERGRQRRQPTGCGGGLADEILSACQKSYAEEPSHVT</sequence>
<comment type="caution">
    <text evidence="2">The sequence shown here is derived from an EMBL/GenBank/DDBJ whole genome shotgun (WGS) entry which is preliminary data.</text>
</comment>
<reference evidence="2" key="1">
    <citation type="submission" date="2020-05" db="EMBL/GenBank/DDBJ databases">
        <title>WGS assembly of Panicum virgatum.</title>
        <authorList>
            <person name="Lovell J.T."/>
            <person name="Jenkins J."/>
            <person name="Shu S."/>
            <person name="Juenger T.E."/>
            <person name="Schmutz J."/>
        </authorList>
    </citation>
    <scope>NUCLEOTIDE SEQUENCE</scope>
    <source>
        <strain evidence="2">AP13</strain>
    </source>
</reference>
<protein>
    <submittedName>
        <fullName evidence="2">Uncharacterized protein</fullName>
    </submittedName>
</protein>
<accession>A0A8T0PLQ8</accession>
<keyword evidence="3" id="KW-1185">Reference proteome</keyword>
<feature type="compositionally biased region" description="Basic and acidic residues" evidence="1">
    <location>
        <begin position="54"/>
        <end position="67"/>
    </location>
</feature>
<evidence type="ECO:0000313" key="3">
    <source>
        <dbReference type="Proteomes" id="UP000823388"/>
    </source>
</evidence>
<organism evidence="2 3">
    <name type="scientific">Panicum virgatum</name>
    <name type="common">Blackwell switchgrass</name>
    <dbReference type="NCBI Taxonomy" id="38727"/>
    <lineage>
        <taxon>Eukaryota</taxon>
        <taxon>Viridiplantae</taxon>
        <taxon>Streptophyta</taxon>
        <taxon>Embryophyta</taxon>
        <taxon>Tracheophyta</taxon>
        <taxon>Spermatophyta</taxon>
        <taxon>Magnoliopsida</taxon>
        <taxon>Liliopsida</taxon>
        <taxon>Poales</taxon>
        <taxon>Poaceae</taxon>
        <taxon>PACMAD clade</taxon>
        <taxon>Panicoideae</taxon>
        <taxon>Panicodae</taxon>
        <taxon>Paniceae</taxon>
        <taxon>Panicinae</taxon>
        <taxon>Panicum</taxon>
        <taxon>Panicum sect. Hiantes</taxon>
    </lineage>
</organism>
<dbReference type="Proteomes" id="UP000823388">
    <property type="component" value="Chromosome 8K"/>
</dbReference>
<name>A0A8T0PLQ8_PANVG</name>
<dbReference type="EMBL" id="CM029051">
    <property type="protein sequence ID" value="KAG2560006.1"/>
    <property type="molecule type" value="Genomic_DNA"/>
</dbReference>
<evidence type="ECO:0000256" key="1">
    <source>
        <dbReference type="SAM" id="MobiDB-lite"/>
    </source>
</evidence>